<comment type="catalytic activity">
    <reaction evidence="1">
        <text>3',5'-cyclic CMP + H2O = CMP + H(+)</text>
        <dbReference type="Rhea" id="RHEA:72675"/>
        <dbReference type="ChEBI" id="CHEBI:15377"/>
        <dbReference type="ChEBI" id="CHEBI:15378"/>
        <dbReference type="ChEBI" id="CHEBI:58003"/>
        <dbReference type="ChEBI" id="CHEBI:60377"/>
    </reaction>
    <physiologicalReaction direction="left-to-right" evidence="1">
        <dbReference type="Rhea" id="RHEA:72676"/>
    </physiologicalReaction>
</comment>
<name>A0ABT4GXM6_PAEAL</name>
<evidence type="ECO:0000259" key="4">
    <source>
        <dbReference type="SMART" id="SM00849"/>
    </source>
</evidence>
<evidence type="ECO:0000256" key="3">
    <source>
        <dbReference type="ARBA" id="ARBA00048505"/>
    </source>
</evidence>
<reference evidence="5 6" key="1">
    <citation type="submission" date="2022-05" db="EMBL/GenBank/DDBJ databases">
        <title>Genome Sequencing of Bee-Associated Microbes.</title>
        <authorList>
            <person name="Dunlap C."/>
        </authorList>
    </citation>
    <scope>NUCLEOTIDE SEQUENCE [LARGE SCALE GENOMIC DNA]</scope>
    <source>
        <strain evidence="5 6">NRRL B-04010</strain>
    </source>
</reference>
<dbReference type="PANTHER" id="PTHR42951:SF4">
    <property type="entry name" value="ACYL-COENZYME A THIOESTERASE MBLAC2"/>
    <property type="match status" value="1"/>
</dbReference>
<sequence>MLANSTKREQRATKYPIVIDDAWFTVSKLDDSTFAISEYGHWERVHSFLLIGSERAALIDTGLGIDDITRMTNQLTSLPITVLTTHVHWDHIGSHGKFERIYVHEMDEDWLVNGIKGLPIEQVRKDVSRDITRPLPATFDPAAYTPYQGKPTGLLRDGDAIDLGDRKLIVYHTPGHSPGHIVVHDTSRGYLFAGDLLYDETPIYAFYPSTSPEDLVSSWQKISEIEGIVQIFGSHNRLGLEPELLGAVKDAAAELREKELVRFGTGIHQFHGFSVQF</sequence>
<dbReference type="SMART" id="SM00849">
    <property type="entry name" value="Lactamase_B"/>
    <property type="match status" value="1"/>
</dbReference>
<evidence type="ECO:0000256" key="2">
    <source>
        <dbReference type="ARBA" id="ARBA00034301"/>
    </source>
</evidence>
<dbReference type="SUPFAM" id="SSF56281">
    <property type="entry name" value="Metallo-hydrolase/oxidoreductase"/>
    <property type="match status" value="1"/>
</dbReference>
<evidence type="ECO:0000256" key="1">
    <source>
        <dbReference type="ARBA" id="ARBA00034221"/>
    </source>
</evidence>
<accession>A0ABT4GXM6</accession>
<comment type="catalytic activity">
    <reaction evidence="3">
        <text>3',5'-cyclic UMP + H2O = UMP + H(+)</text>
        <dbReference type="Rhea" id="RHEA:70575"/>
        <dbReference type="ChEBI" id="CHEBI:15377"/>
        <dbReference type="ChEBI" id="CHEBI:15378"/>
        <dbReference type="ChEBI" id="CHEBI:57865"/>
        <dbReference type="ChEBI" id="CHEBI:184387"/>
    </reaction>
    <physiologicalReaction direction="left-to-right" evidence="3">
        <dbReference type="Rhea" id="RHEA:70576"/>
    </physiologicalReaction>
</comment>
<dbReference type="EMBL" id="JAMDNP010000022">
    <property type="protein sequence ID" value="MCY9761448.1"/>
    <property type="molecule type" value="Genomic_DNA"/>
</dbReference>
<organism evidence="5 6">
    <name type="scientific">Paenibacillus alvei</name>
    <name type="common">Bacillus alvei</name>
    <dbReference type="NCBI Taxonomy" id="44250"/>
    <lineage>
        <taxon>Bacteria</taxon>
        <taxon>Bacillati</taxon>
        <taxon>Bacillota</taxon>
        <taxon>Bacilli</taxon>
        <taxon>Bacillales</taxon>
        <taxon>Paenibacillaceae</taxon>
        <taxon>Paenibacillus</taxon>
    </lineage>
</organism>
<evidence type="ECO:0000313" key="6">
    <source>
        <dbReference type="Proteomes" id="UP001527181"/>
    </source>
</evidence>
<feature type="domain" description="Metallo-beta-lactamase" evidence="4">
    <location>
        <begin position="44"/>
        <end position="235"/>
    </location>
</feature>
<dbReference type="Pfam" id="PF00753">
    <property type="entry name" value="Lactamase_B"/>
    <property type="match status" value="1"/>
</dbReference>
<dbReference type="PANTHER" id="PTHR42951">
    <property type="entry name" value="METALLO-BETA-LACTAMASE DOMAIN-CONTAINING"/>
    <property type="match status" value="1"/>
</dbReference>
<dbReference type="InterPro" id="IPR001279">
    <property type="entry name" value="Metallo-B-lactamas"/>
</dbReference>
<dbReference type="InterPro" id="IPR036866">
    <property type="entry name" value="RibonucZ/Hydroxyglut_hydro"/>
</dbReference>
<gene>
    <name evidence="5" type="ORF">M5X12_12765</name>
</gene>
<dbReference type="Proteomes" id="UP001527181">
    <property type="component" value="Unassembled WGS sequence"/>
</dbReference>
<proteinExistence type="predicted"/>
<evidence type="ECO:0000313" key="5">
    <source>
        <dbReference type="EMBL" id="MCY9761448.1"/>
    </source>
</evidence>
<protein>
    <submittedName>
        <fullName evidence="5">MBL fold metallo-hydrolase</fullName>
    </submittedName>
</protein>
<keyword evidence="6" id="KW-1185">Reference proteome</keyword>
<comment type="function">
    <text evidence="2">Counteracts the endogenous Pycsar antiviral defense system. Phosphodiesterase that enables metal-dependent hydrolysis of host cyclic nucleotide Pycsar defense signals such as cCMP and cUMP.</text>
</comment>
<comment type="caution">
    <text evidence="5">The sequence shown here is derived from an EMBL/GenBank/DDBJ whole genome shotgun (WGS) entry which is preliminary data.</text>
</comment>
<dbReference type="GeneID" id="94488143"/>
<dbReference type="InterPro" id="IPR050855">
    <property type="entry name" value="NDM-1-like"/>
</dbReference>
<dbReference type="RefSeq" id="WP_005544291.1">
    <property type="nucleotide sequence ID" value="NZ_JAKOBS010000030.1"/>
</dbReference>
<dbReference type="Gene3D" id="3.60.15.10">
    <property type="entry name" value="Ribonuclease Z/Hydroxyacylglutathione hydrolase-like"/>
    <property type="match status" value="1"/>
</dbReference>